<comment type="caution">
    <text evidence="2">The sequence shown here is derived from an EMBL/GenBank/DDBJ whole genome shotgun (WGS) entry which is preliminary data.</text>
</comment>
<dbReference type="EMBL" id="LAZR01012024">
    <property type="protein sequence ID" value="KKM46867.1"/>
    <property type="molecule type" value="Genomic_DNA"/>
</dbReference>
<feature type="compositionally biased region" description="Pro residues" evidence="1">
    <location>
        <begin position="34"/>
        <end position="45"/>
    </location>
</feature>
<feature type="region of interest" description="Disordered" evidence="1">
    <location>
        <begin position="117"/>
        <end position="158"/>
    </location>
</feature>
<reference evidence="2" key="1">
    <citation type="journal article" date="2015" name="Nature">
        <title>Complex archaea that bridge the gap between prokaryotes and eukaryotes.</title>
        <authorList>
            <person name="Spang A."/>
            <person name="Saw J.H."/>
            <person name="Jorgensen S.L."/>
            <person name="Zaremba-Niedzwiedzka K."/>
            <person name="Martijn J."/>
            <person name="Lind A.E."/>
            <person name="van Eijk R."/>
            <person name="Schleper C."/>
            <person name="Guy L."/>
            <person name="Ettema T.J."/>
        </authorList>
    </citation>
    <scope>NUCLEOTIDE SEQUENCE</scope>
</reference>
<organism evidence="2">
    <name type="scientific">marine sediment metagenome</name>
    <dbReference type="NCBI Taxonomy" id="412755"/>
    <lineage>
        <taxon>unclassified sequences</taxon>
        <taxon>metagenomes</taxon>
        <taxon>ecological metagenomes</taxon>
    </lineage>
</organism>
<protein>
    <submittedName>
        <fullName evidence="2">Uncharacterized protein</fullName>
    </submittedName>
</protein>
<name>A0A0F9IN11_9ZZZZ</name>
<accession>A0A0F9IN11</accession>
<gene>
    <name evidence="2" type="ORF">LCGC14_1559200</name>
</gene>
<evidence type="ECO:0000256" key="1">
    <source>
        <dbReference type="SAM" id="MobiDB-lite"/>
    </source>
</evidence>
<sequence>MSENTDNPNKPVIEPEKKKKLLAMIEAGIDPSVEPKPPKTTPEPVTPTFDIEEKDKVFNEENFKKLIANQEKLTEHIVKKDVDIKRKVILDEIKELDEEEFEVQKENYSLNELSVSLRMARKKKPQENKRDVGGKEGEDKDERPNTQYDHYLKKFVPG</sequence>
<proteinExistence type="predicted"/>
<feature type="compositionally biased region" description="Basic and acidic residues" evidence="1">
    <location>
        <begin position="125"/>
        <end position="144"/>
    </location>
</feature>
<feature type="region of interest" description="Disordered" evidence="1">
    <location>
        <begin position="28"/>
        <end position="48"/>
    </location>
</feature>
<evidence type="ECO:0000313" key="2">
    <source>
        <dbReference type="EMBL" id="KKM46867.1"/>
    </source>
</evidence>
<dbReference type="AlphaFoldDB" id="A0A0F9IN11"/>